<comment type="function">
    <text evidence="9">CRISPR (clustered regularly interspaced short palindromic repeat), is an adaptive immune system that provides protection against mobile genetic elements (viruses, transposable elements and conjugative plasmids). CRISPR clusters contain sequences complementary to antecedent mobile elements and target invading nucleic acids. CRISPR clusters are transcribed and processed into CRISPR RNA (crRNA). Functions as a ssRNA-specific endoribonuclease. Involved in the integration of spacer DNA into the CRISPR cassette.</text>
</comment>
<gene>
    <name evidence="9" type="primary">cas2</name>
    <name evidence="11" type="ORF">OSCT_2379</name>
</gene>
<dbReference type="PANTHER" id="PTHR34405">
    <property type="entry name" value="CRISPR-ASSOCIATED ENDORIBONUCLEASE CAS2"/>
    <property type="match status" value="1"/>
</dbReference>
<name>E1IGC8_9CHLR</name>
<comment type="caution">
    <text evidence="11">The sequence shown here is derived from an EMBL/GenBank/DDBJ whole genome shotgun (WGS) entry which is preliminary data.</text>
</comment>
<evidence type="ECO:0000313" key="11">
    <source>
        <dbReference type="EMBL" id="EFO79694.1"/>
    </source>
</evidence>
<evidence type="ECO:0000256" key="10">
    <source>
        <dbReference type="PIRNR" id="PIRNR032582"/>
    </source>
</evidence>
<evidence type="ECO:0000256" key="9">
    <source>
        <dbReference type="HAMAP-Rule" id="MF_01471"/>
    </source>
</evidence>
<comment type="similarity">
    <text evidence="2 9 10">Belongs to the CRISPR-associated endoribonuclease Cas2 protein family.</text>
</comment>
<evidence type="ECO:0000256" key="4">
    <source>
        <dbReference type="ARBA" id="ARBA00022723"/>
    </source>
</evidence>
<comment type="subunit">
    <text evidence="9">Homodimer, forms a heterotetramer with a Cas1 homodimer.</text>
</comment>
<dbReference type="Pfam" id="PF09827">
    <property type="entry name" value="CRISPR_Cas2"/>
    <property type="match status" value="1"/>
</dbReference>
<keyword evidence="4 9" id="KW-0479">Metal-binding</keyword>
<dbReference type="HAMAP" id="MF_01471">
    <property type="entry name" value="Cas2"/>
    <property type="match status" value="1"/>
</dbReference>
<reference evidence="11 12" key="1">
    <citation type="journal article" date="2011" name="J. Bacteriol.">
        <title>Draft genome sequence of the anoxygenic filamentous phototrophic bacterium Oscillochloris trichoides subsp. DG-6.</title>
        <authorList>
            <person name="Kuznetsov B.B."/>
            <person name="Ivanovsky R.N."/>
            <person name="Keppen O.I."/>
            <person name="Sukhacheva M.V."/>
            <person name="Bumazhkin B.K."/>
            <person name="Patutina E.O."/>
            <person name="Beletsky A.V."/>
            <person name="Mardanov A.V."/>
            <person name="Baslerov R.V."/>
            <person name="Panteleeva A.N."/>
            <person name="Kolganova T.V."/>
            <person name="Ravin N.V."/>
            <person name="Skryabin K.G."/>
        </authorList>
    </citation>
    <scope>NUCLEOTIDE SEQUENCE [LARGE SCALE GENOMIC DNA]</scope>
    <source>
        <strain evidence="11 12">DG-6</strain>
    </source>
</reference>
<evidence type="ECO:0000256" key="7">
    <source>
        <dbReference type="ARBA" id="ARBA00022842"/>
    </source>
</evidence>
<dbReference type="EMBL" id="ADVR01000106">
    <property type="protein sequence ID" value="EFO79694.1"/>
    <property type="molecule type" value="Genomic_DNA"/>
</dbReference>
<evidence type="ECO:0000256" key="8">
    <source>
        <dbReference type="ARBA" id="ARBA00023118"/>
    </source>
</evidence>
<sequence length="93" mass="10781">MLYLITYDIAIDKRRTKLAKLLEGHGQRVQYSVFECDLNTKQINQLNRRLKRLLRPDEGDNLRIYQLCSQCRSSISIIGNGPPVEQASDVYII</sequence>
<dbReference type="OrthoDB" id="9798176at2"/>
<keyword evidence="5 9" id="KW-0255">Endonuclease</keyword>
<dbReference type="AlphaFoldDB" id="E1IGC8"/>
<dbReference type="Proteomes" id="UP000054010">
    <property type="component" value="Unassembled WGS sequence"/>
</dbReference>
<organism evidence="11 12">
    <name type="scientific">Oscillochloris trichoides DG-6</name>
    <dbReference type="NCBI Taxonomy" id="765420"/>
    <lineage>
        <taxon>Bacteria</taxon>
        <taxon>Bacillati</taxon>
        <taxon>Chloroflexota</taxon>
        <taxon>Chloroflexia</taxon>
        <taxon>Chloroflexales</taxon>
        <taxon>Chloroflexineae</taxon>
        <taxon>Oscillochloridaceae</taxon>
        <taxon>Oscillochloris</taxon>
    </lineage>
</organism>
<evidence type="ECO:0000256" key="5">
    <source>
        <dbReference type="ARBA" id="ARBA00022759"/>
    </source>
</evidence>
<evidence type="ECO:0000256" key="3">
    <source>
        <dbReference type="ARBA" id="ARBA00022722"/>
    </source>
</evidence>
<dbReference type="GO" id="GO:0051607">
    <property type="term" value="P:defense response to virus"/>
    <property type="evidence" value="ECO:0007669"/>
    <property type="project" value="UniProtKB-UniRule"/>
</dbReference>
<evidence type="ECO:0000256" key="6">
    <source>
        <dbReference type="ARBA" id="ARBA00022801"/>
    </source>
</evidence>
<accession>E1IGC8</accession>
<comment type="cofactor">
    <cofactor evidence="1 9">
        <name>Mg(2+)</name>
        <dbReference type="ChEBI" id="CHEBI:18420"/>
    </cofactor>
</comment>
<dbReference type="STRING" id="765420.OSCT_2379"/>
<dbReference type="EC" id="3.1.-.-" evidence="9"/>
<keyword evidence="12" id="KW-1185">Reference proteome</keyword>
<dbReference type="CDD" id="cd09725">
    <property type="entry name" value="Cas2_I_II_III"/>
    <property type="match status" value="1"/>
</dbReference>
<dbReference type="SUPFAM" id="SSF143430">
    <property type="entry name" value="TTP0101/SSO1404-like"/>
    <property type="match status" value="1"/>
</dbReference>
<keyword evidence="7 9" id="KW-0460">Magnesium</keyword>
<protein>
    <recommendedName>
        <fullName evidence="9">CRISPR-associated endoribonuclease Cas2</fullName>
        <ecNumber evidence="9">3.1.-.-</ecNumber>
    </recommendedName>
</protein>
<dbReference type="GO" id="GO:0004521">
    <property type="term" value="F:RNA endonuclease activity"/>
    <property type="evidence" value="ECO:0007669"/>
    <property type="project" value="UniProtKB-UniRule"/>
</dbReference>
<proteinExistence type="inferred from homology"/>
<dbReference type="Gene3D" id="3.30.70.240">
    <property type="match status" value="1"/>
</dbReference>
<feature type="binding site" evidence="9">
    <location>
        <position position="8"/>
    </location>
    <ligand>
        <name>Mg(2+)</name>
        <dbReference type="ChEBI" id="CHEBI:18420"/>
        <note>catalytic</note>
    </ligand>
</feature>
<keyword evidence="6 9" id="KW-0378">Hydrolase</keyword>
<dbReference type="GO" id="GO:0016787">
    <property type="term" value="F:hydrolase activity"/>
    <property type="evidence" value="ECO:0007669"/>
    <property type="project" value="UniProtKB-KW"/>
</dbReference>
<dbReference type="PIRSF" id="PIRSF032582">
    <property type="entry name" value="Cas2"/>
    <property type="match status" value="1"/>
</dbReference>
<dbReference type="HOGENOM" id="CLU_161124_3_0_0"/>
<dbReference type="PANTHER" id="PTHR34405:SF3">
    <property type="entry name" value="CRISPR-ASSOCIATED ENDORIBONUCLEASE CAS2 3"/>
    <property type="match status" value="1"/>
</dbReference>
<evidence type="ECO:0000313" key="12">
    <source>
        <dbReference type="Proteomes" id="UP000054010"/>
    </source>
</evidence>
<dbReference type="eggNOG" id="COG1343">
    <property type="taxonomic scope" value="Bacteria"/>
</dbReference>
<dbReference type="InterPro" id="IPR019199">
    <property type="entry name" value="Virulence_VapD/CRISPR_Cas2"/>
</dbReference>
<evidence type="ECO:0000256" key="1">
    <source>
        <dbReference type="ARBA" id="ARBA00001946"/>
    </source>
</evidence>
<keyword evidence="3 9" id="KW-0540">Nuclease</keyword>
<dbReference type="GO" id="GO:0046872">
    <property type="term" value="F:metal ion binding"/>
    <property type="evidence" value="ECO:0007669"/>
    <property type="project" value="UniProtKB-UniRule"/>
</dbReference>
<dbReference type="NCBIfam" id="TIGR01573">
    <property type="entry name" value="cas2"/>
    <property type="match status" value="1"/>
</dbReference>
<keyword evidence="8 9" id="KW-0051">Antiviral defense</keyword>
<dbReference type="GO" id="GO:0043571">
    <property type="term" value="P:maintenance of CRISPR repeat elements"/>
    <property type="evidence" value="ECO:0007669"/>
    <property type="project" value="UniProtKB-UniRule"/>
</dbReference>
<evidence type="ECO:0000256" key="2">
    <source>
        <dbReference type="ARBA" id="ARBA00009959"/>
    </source>
</evidence>
<dbReference type="InterPro" id="IPR021127">
    <property type="entry name" value="CRISPR_associated_Cas2"/>
</dbReference>